<dbReference type="OrthoDB" id="4321006at2759"/>
<dbReference type="GO" id="GO:0008270">
    <property type="term" value="F:zinc ion binding"/>
    <property type="evidence" value="ECO:0007669"/>
    <property type="project" value="UniProtKB-KW"/>
</dbReference>
<feature type="domain" description="C2H2-type" evidence="2">
    <location>
        <begin position="188"/>
        <end position="213"/>
    </location>
</feature>
<dbReference type="SMART" id="SM00355">
    <property type="entry name" value="ZnF_C2H2"/>
    <property type="match status" value="2"/>
</dbReference>
<evidence type="ECO:0000313" key="4">
    <source>
        <dbReference type="Proteomes" id="UP001147760"/>
    </source>
</evidence>
<proteinExistence type="predicted"/>
<protein>
    <submittedName>
        <fullName evidence="3">Transcriptional regulator family: C2H2 zinc finger</fullName>
    </submittedName>
</protein>
<keyword evidence="4" id="KW-1185">Reference proteome</keyword>
<keyword evidence="1" id="KW-0862">Zinc</keyword>
<dbReference type="Gene3D" id="3.30.160.60">
    <property type="entry name" value="Classic Zinc Finger"/>
    <property type="match status" value="1"/>
</dbReference>
<dbReference type="Pfam" id="PF00096">
    <property type="entry name" value="zf-C2H2"/>
    <property type="match status" value="1"/>
</dbReference>
<reference evidence="3" key="2">
    <citation type="journal article" date="2023" name="IMA Fungus">
        <title>Comparative genomic study of the Penicillium genus elucidates a diverse pangenome and 15 lateral gene transfer events.</title>
        <authorList>
            <person name="Petersen C."/>
            <person name="Sorensen T."/>
            <person name="Nielsen M.R."/>
            <person name="Sondergaard T.E."/>
            <person name="Sorensen J.L."/>
            <person name="Fitzpatrick D.A."/>
            <person name="Frisvad J.C."/>
            <person name="Nielsen K.L."/>
        </authorList>
    </citation>
    <scope>NUCLEOTIDE SEQUENCE</scope>
    <source>
        <strain evidence="3">IBT 17660</strain>
    </source>
</reference>
<organism evidence="3 4">
    <name type="scientific">Penicillium desertorum</name>
    <dbReference type="NCBI Taxonomy" id="1303715"/>
    <lineage>
        <taxon>Eukaryota</taxon>
        <taxon>Fungi</taxon>
        <taxon>Dikarya</taxon>
        <taxon>Ascomycota</taxon>
        <taxon>Pezizomycotina</taxon>
        <taxon>Eurotiomycetes</taxon>
        <taxon>Eurotiomycetidae</taxon>
        <taxon>Eurotiales</taxon>
        <taxon>Aspergillaceae</taxon>
        <taxon>Penicillium</taxon>
    </lineage>
</organism>
<dbReference type="InterPro" id="IPR013087">
    <property type="entry name" value="Znf_C2H2_type"/>
</dbReference>
<dbReference type="EMBL" id="JAPWDO010000003">
    <property type="protein sequence ID" value="KAJ5480500.1"/>
    <property type="molecule type" value="Genomic_DNA"/>
</dbReference>
<comment type="caution">
    <text evidence="3">The sequence shown here is derived from an EMBL/GenBank/DDBJ whole genome shotgun (WGS) entry which is preliminary data.</text>
</comment>
<keyword evidence="1" id="KW-0479">Metal-binding</keyword>
<evidence type="ECO:0000256" key="1">
    <source>
        <dbReference type="PROSITE-ProRule" id="PRU00042"/>
    </source>
</evidence>
<dbReference type="PROSITE" id="PS00028">
    <property type="entry name" value="ZINC_FINGER_C2H2_1"/>
    <property type="match status" value="1"/>
</dbReference>
<gene>
    <name evidence="3" type="ORF">N7530_006009</name>
</gene>
<reference evidence="3" key="1">
    <citation type="submission" date="2022-12" db="EMBL/GenBank/DDBJ databases">
        <authorList>
            <person name="Petersen C."/>
        </authorList>
    </citation>
    <scope>NUCLEOTIDE SEQUENCE</scope>
    <source>
        <strain evidence="3">IBT 17660</strain>
    </source>
</reference>
<dbReference type="SUPFAM" id="SSF57667">
    <property type="entry name" value="beta-beta-alpha zinc fingers"/>
    <property type="match status" value="1"/>
</dbReference>
<keyword evidence="1" id="KW-0863">Zinc-finger</keyword>
<dbReference type="AlphaFoldDB" id="A0A9X0BRW2"/>
<evidence type="ECO:0000313" key="3">
    <source>
        <dbReference type="EMBL" id="KAJ5480500.1"/>
    </source>
</evidence>
<name>A0A9X0BRW2_9EURO</name>
<dbReference type="Proteomes" id="UP001147760">
    <property type="component" value="Unassembled WGS sequence"/>
</dbReference>
<sequence length="229" mass="25530">MTPAPFNTYLEAFSLENDPRLRNMPYAPDSLQYEQRYLEQNSPIPGPVSAFDPMHTPCAGDGLALAMPTISTQLGLESMIKWAGEHIVPTESGNTANNWWMGFESYDLNNKQQHGSQSSTARPLRANDLKDGGAPCGCFTPSSTPRAKKENAGSFVCDWIGCMSRETFARDTSLWRHIKDKHLSPSAFMCPIQGCGKSYGRRDKLKEHMRSPHKKYGGRKRGLCRSCHA</sequence>
<evidence type="ECO:0000259" key="2">
    <source>
        <dbReference type="PROSITE" id="PS50157"/>
    </source>
</evidence>
<accession>A0A9X0BRW2</accession>
<dbReference type="PROSITE" id="PS50157">
    <property type="entry name" value="ZINC_FINGER_C2H2_2"/>
    <property type="match status" value="1"/>
</dbReference>
<dbReference type="InterPro" id="IPR036236">
    <property type="entry name" value="Znf_C2H2_sf"/>
</dbReference>